<evidence type="ECO:0000313" key="9">
    <source>
        <dbReference type="Proteomes" id="UP000254263"/>
    </source>
</evidence>
<evidence type="ECO:0000256" key="3">
    <source>
        <dbReference type="ARBA" id="ARBA00023237"/>
    </source>
</evidence>
<evidence type="ECO:0000256" key="4">
    <source>
        <dbReference type="SAM" id="MobiDB-lite"/>
    </source>
</evidence>
<comment type="subcellular location">
    <subcellularLocation>
        <location evidence="1">Cell outer membrane</location>
    </subcellularLocation>
</comment>
<dbReference type="InterPro" id="IPR036942">
    <property type="entry name" value="Beta-barrel_TonB_sf"/>
</dbReference>
<evidence type="ECO:0000256" key="1">
    <source>
        <dbReference type="ARBA" id="ARBA00004442"/>
    </source>
</evidence>
<protein>
    <submittedName>
        <fullName evidence="8">Uncharacterized protein</fullName>
    </submittedName>
</protein>
<name>A0A379DIL2_9PORP</name>
<sequence length="844" mass="93887">MKRLILGAFFLLSSVGHVLYAQNSSKNVKLETKATGHIVESDGSSVPFATVRIKPSLQDSTLSYNQITDNEGMFRIALPRAKSYKLIVSFVGMKTLEKEFSIPEGSSSFSLGKLVLAGESTDLQGITVRKARPLVKMDVDKISYSIKEDPESKTSDLLKMLRKVPLVTVDGQGNIQVNGSSDFKIYLNGKPSKMMDKNAKDVLRSIPANSIKNVEVITDPGVKFDAESGSAILNIVTDSGQGLVGFSGSLNGSVDNNGSVHSGLFLNAKKGKWGLSGNYNLGKQRMPKSEVWSETRTPNLHSINEGTNKMNNYYHFFNATLTFEIDSLNLFSLSGNGLIWGSNSSSGSFERTLMNNTIASLYRQKSIADMDGGNLTVNADFQHATSTPGELLTISYRFDHAPNNSKDNLMREQLDPVSGNLLPDKYAEQFSKNEASMNEHTAQVDYTKPLFGARKHNLESGVKYIARRSQSEPLYRIRYSPDGAFVPGSLYGQDKNAGIMNYNQDIYAAYFSVSSKWTGKISTKAGVRLEGGKLSVKYKERSEADFKNSFLDWVPQIRINYNPSLYNQFSLNYNFRIRRPGVTQMNPYRNQQNAYSVRFGNPELEAQRNHNLGLTYNRFSGKFTFNSSVTYSFSNNAIQSYTFTDDKDPQLLQTTYGNLGKSRSVTFSLFGNYTPWAWLRIFAQGNTSYNYLNSVSVKSSDEWWGSMAFLSTQFTMPKQWNLFLVGGFFSNAGFQQKNTSNYFSAMTLSKGLFNEKLNLSLTLSEPFRSKVTYKSGSKGQGFETNSHFTNLSARSIYFSVRYSFGQMKQQIKKVSRGIVNDDLMNGGNKQGVQGGQGGGVPTGR</sequence>
<accession>A0A379DIL2</accession>
<dbReference type="SUPFAM" id="SSF56935">
    <property type="entry name" value="Porins"/>
    <property type="match status" value="1"/>
</dbReference>
<keyword evidence="5" id="KW-0732">Signal</keyword>
<evidence type="ECO:0000259" key="7">
    <source>
        <dbReference type="Pfam" id="PF14905"/>
    </source>
</evidence>
<dbReference type="Gene3D" id="2.40.170.20">
    <property type="entry name" value="TonB-dependent receptor, beta-barrel domain"/>
    <property type="match status" value="1"/>
</dbReference>
<dbReference type="RefSeq" id="WP_018360549.1">
    <property type="nucleotide sequence ID" value="NZ_UGTI01000001.1"/>
</dbReference>
<gene>
    <name evidence="8" type="ORF">NCTC13100_00991</name>
</gene>
<dbReference type="InterPro" id="IPR037066">
    <property type="entry name" value="Plug_dom_sf"/>
</dbReference>
<dbReference type="InterPro" id="IPR008969">
    <property type="entry name" value="CarboxyPept-like_regulatory"/>
</dbReference>
<dbReference type="SUPFAM" id="SSF49464">
    <property type="entry name" value="Carboxypeptidase regulatory domain-like"/>
    <property type="match status" value="1"/>
</dbReference>
<feature type="chain" id="PRO_5016896157" evidence="5">
    <location>
        <begin position="22"/>
        <end position="844"/>
    </location>
</feature>
<feature type="domain" description="TonB-dependent receptor plug" evidence="6">
    <location>
        <begin position="151"/>
        <end position="220"/>
    </location>
</feature>
<keyword evidence="2" id="KW-0472">Membrane</keyword>
<dbReference type="Pfam" id="PF07715">
    <property type="entry name" value="Plug"/>
    <property type="match status" value="1"/>
</dbReference>
<keyword evidence="3" id="KW-0998">Cell outer membrane</keyword>
<feature type="domain" description="Outer membrane protein beta-barrel" evidence="7">
    <location>
        <begin position="384"/>
        <end position="802"/>
    </location>
</feature>
<organism evidence="8 9">
    <name type="scientific">Porphyromonas macacae</name>
    <dbReference type="NCBI Taxonomy" id="28115"/>
    <lineage>
        <taxon>Bacteria</taxon>
        <taxon>Pseudomonadati</taxon>
        <taxon>Bacteroidota</taxon>
        <taxon>Bacteroidia</taxon>
        <taxon>Bacteroidales</taxon>
        <taxon>Porphyromonadaceae</taxon>
        <taxon>Porphyromonas</taxon>
    </lineage>
</organism>
<reference evidence="8 9" key="1">
    <citation type="submission" date="2018-06" db="EMBL/GenBank/DDBJ databases">
        <authorList>
            <consortium name="Pathogen Informatics"/>
            <person name="Doyle S."/>
        </authorList>
    </citation>
    <scope>NUCLEOTIDE SEQUENCE [LARGE SCALE GENOMIC DNA]</scope>
    <source>
        <strain evidence="8 9">NCTC13100</strain>
    </source>
</reference>
<dbReference type="Gene3D" id="2.170.130.10">
    <property type="entry name" value="TonB-dependent receptor, plug domain"/>
    <property type="match status" value="1"/>
</dbReference>
<evidence type="ECO:0000256" key="2">
    <source>
        <dbReference type="ARBA" id="ARBA00023136"/>
    </source>
</evidence>
<dbReference type="InterPro" id="IPR041700">
    <property type="entry name" value="OMP_b-brl_3"/>
</dbReference>
<dbReference type="Pfam" id="PF13715">
    <property type="entry name" value="CarbopepD_reg_2"/>
    <property type="match status" value="1"/>
</dbReference>
<dbReference type="Pfam" id="PF14905">
    <property type="entry name" value="OMP_b-brl_3"/>
    <property type="match status" value="1"/>
</dbReference>
<feature type="region of interest" description="Disordered" evidence="4">
    <location>
        <begin position="824"/>
        <end position="844"/>
    </location>
</feature>
<evidence type="ECO:0000259" key="6">
    <source>
        <dbReference type="Pfam" id="PF07715"/>
    </source>
</evidence>
<dbReference type="GO" id="GO:0009279">
    <property type="term" value="C:cell outer membrane"/>
    <property type="evidence" value="ECO:0007669"/>
    <property type="project" value="UniProtKB-SubCell"/>
</dbReference>
<proteinExistence type="predicted"/>
<dbReference type="Proteomes" id="UP000254263">
    <property type="component" value="Unassembled WGS sequence"/>
</dbReference>
<dbReference type="EMBL" id="UGTI01000001">
    <property type="protein sequence ID" value="SUB77847.1"/>
    <property type="molecule type" value="Genomic_DNA"/>
</dbReference>
<feature type="compositionally biased region" description="Gly residues" evidence="4">
    <location>
        <begin position="828"/>
        <end position="844"/>
    </location>
</feature>
<evidence type="ECO:0000313" key="8">
    <source>
        <dbReference type="EMBL" id="SUB77847.1"/>
    </source>
</evidence>
<evidence type="ECO:0000256" key="5">
    <source>
        <dbReference type="SAM" id="SignalP"/>
    </source>
</evidence>
<dbReference type="InterPro" id="IPR012910">
    <property type="entry name" value="Plug_dom"/>
</dbReference>
<feature type="signal peptide" evidence="5">
    <location>
        <begin position="1"/>
        <end position="21"/>
    </location>
</feature>
<dbReference type="AlphaFoldDB" id="A0A379DIL2"/>